<accession>A0A0B2URV7</accession>
<dbReference type="Pfam" id="PF03081">
    <property type="entry name" value="Exo70_C"/>
    <property type="match status" value="1"/>
</dbReference>
<dbReference type="STRING" id="6265.A0A0B2URV7"/>
<feature type="non-terminal residue" evidence="4">
    <location>
        <position position="1"/>
    </location>
</feature>
<comment type="similarity">
    <text evidence="1">Belongs to the EXO70 family.</text>
</comment>
<dbReference type="InterPro" id="IPR016159">
    <property type="entry name" value="Cullin_repeat-like_dom_sf"/>
</dbReference>
<dbReference type="OrthoDB" id="1922221at2759"/>
<comment type="caution">
    <text evidence="4">The sequence shown here is derived from an EMBL/GenBank/DDBJ whole genome shotgun (WGS) entry which is preliminary data.</text>
</comment>
<evidence type="ECO:0000259" key="3">
    <source>
        <dbReference type="Pfam" id="PF03081"/>
    </source>
</evidence>
<dbReference type="AlphaFoldDB" id="A0A0B2URV7"/>
<feature type="domain" description="Exocyst complex subunit Exo70 C-terminal" evidence="3">
    <location>
        <begin position="10"/>
        <end position="76"/>
    </location>
</feature>
<dbReference type="EMBL" id="JPKZ01021485">
    <property type="protein sequence ID" value="KHN71640.1"/>
    <property type="molecule type" value="Genomic_DNA"/>
</dbReference>
<dbReference type="SUPFAM" id="SSF74788">
    <property type="entry name" value="Cullin repeat-like"/>
    <property type="match status" value="1"/>
</dbReference>
<dbReference type="Proteomes" id="UP000031036">
    <property type="component" value="Unassembled WGS sequence"/>
</dbReference>
<dbReference type="InterPro" id="IPR046364">
    <property type="entry name" value="Exo70_C"/>
</dbReference>
<dbReference type="GO" id="GO:0005546">
    <property type="term" value="F:phosphatidylinositol-4,5-bisphosphate binding"/>
    <property type="evidence" value="ECO:0007669"/>
    <property type="project" value="InterPro"/>
</dbReference>
<evidence type="ECO:0000256" key="2">
    <source>
        <dbReference type="ARBA" id="ARBA00022448"/>
    </source>
</evidence>
<sequence>NASGDIPYEGFVKKLQSKCCSLLDDSLERLTNDANKFIPDDGNVHQVTSNTLNLLSSLMEYRQTVTQLLTACSPGSNPSYLLPRLFGEFWGIFLTPLSYCAVSPGCNHSLPLPSTNVSTSFP</sequence>
<organism evidence="4 5">
    <name type="scientific">Toxocara canis</name>
    <name type="common">Canine roundworm</name>
    <dbReference type="NCBI Taxonomy" id="6265"/>
    <lineage>
        <taxon>Eukaryota</taxon>
        <taxon>Metazoa</taxon>
        <taxon>Ecdysozoa</taxon>
        <taxon>Nematoda</taxon>
        <taxon>Chromadorea</taxon>
        <taxon>Rhabditida</taxon>
        <taxon>Spirurina</taxon>
        <taxon>Ascaridomorpha</taxon>
        <taxon>Ascaridoidea</taxon>
        <taxon>Toxocaridae</taxon>
        <taxon>Toxocara</taxon>
    </lineage>
</organism>
<gene>
    <name evidence="4" type="ORF">Tcan_02145</name>
</gene>
<dbReference type="Gene3D" id="1.20.1280.170">
    <property type="entry name" value="Exocyst complex component Exo70"/>
    <property type="match status" value="1"/>
</dbReference>
<name>A0A0B2URV7_TOXCA</name>
<evidence type="ECO:0000313" key="4">
    <source>
        <dbReference type="EMBL" id="KHN71640.1"/>
    </source>
</evidence>
<keyword evidence="2" id="KW-0813">Transport</keyword>
<evidence type="ECO:0000313" key="5">
    <source>
        <dbReference type="Proteomes" id="UP000031036"/>
    </source>
</evidence>
<keyword evidence="5" id="KW-1185">Reference proteome</keyword>
<reference evidence="4 5" key="1">
    <citation type="submission" date="2014-11" db="EMBL/GenBank/DDBJ databases">
        <title>Genetic blueprint of the zoonotic pathogen Toxocara canis.</title>
        <authorList>
            <person name="Zhu X.-Q."/>
            <person name="Korhonen P.K."/>
            <person name="Cai H."/>
            <person name="Young N.D."/>
            <person name="Nejsum P."/>
            <person name="von Samson-Himmelstjerna G."/>
            <person name="Boag P.R."/>
            <person name="Tan P."/>
            <person name="Li Q."/>
            <person name="Min J."/>
            <person name="Yang Y."/>
            <person name="Wang X."/>
            <person name="Fang X."/>
            <person name="Hall R.S."/>
            <person name="Hofmann A."/>
            <person name="Sternberg P.W."/>
            <person name="Jex A.R."/>
            <person name="Gasser R.B."/>
        </authorList>
    </citation>
    <scope>NUCLEOTIDE SEQUENCE [LARGE SCALE GENOMIC DNA]</scope>
    <source>
        <strain evidence="4">PN_DK_2014</strain>
    </source>
</reference>
<proteinExistence type="inferred from homology"/>
<protein>
    <recommendedName>
        <fullName evidence="3">Exocyst complex subunit Exo70 C-terminal domain-containing protein</fullName>
    </recommendedName>
</protein>
<dbReference type="GO" id="GO:0006887">
    <property type="term" value="P:exocytosis"/>
    <property type="evidence" value="ECO:0007669"/>
    <property type="project" value="InterPro"/>
</dbReference>
<dbReference type="GO" id="GO:0000145">
    <property type="term" value="C:exocyst"/>
    <property type="evidence" value="ECO:0007669"/>
    <property type="project" value="InterPro"/>
</dbReference>
<evidence type="ECO:0000256" key="1">
    <source>
        <dbReference type="ARBA" id="ARBA00006756"/>
    </source>
</evidence>